<dbReference type="InterPro" id="IPR011990">
    <property type="entry name" value="TPR-like_helical_dom_sf"/>
</dbReference>
<dbReference type="Pfam" id="PF13812">
    <property type="entry name" value="PPR_3"/>
    <property type="match status" value="1"/>
</dbReference>
<feature type="repeat" description="PPR" evidence="2">
    <location>
        <begin position="134"/>
        <end position="168"/>
    </location>
</feature>
<protein>
    <recommendedName>
        <fullName evidence="5">Pentatricopeptide repeat-containing protein</fullName>
    </recommendedName>
</protein>
<dbReference type="PANTHER" id="PTHR47926">
    <property type="entry name" value="PENTATRICOPEPTIDE REPEAT-CONTAINING PROTEIN"/>
    <property type="match status" value="1"/>
</dbReference>
<accession>A0AAD9XR30</accession>
<reference evidence="3" key="1">
    <citation type="journal article" date="2023" name="Plant J.">
        <title>Genome sequences and population genomics provide insights into the demographic history, inbreeding, and mutation load of two 'living fossil' tree species of Dipteronia.</title>
        <authorList>
            <person name="Feng Y."/>
            <person name="Comes H.P."/>
            <person name="Chen J."/>
            <person name="Zhu S."/>
            <person name="Lu R."/>
            <person name="Zhang X."/>
            <person name="Li P."/>
            <person name="Qiu J."/>
            <person name="Olsen K.M."/>
            <person name="Qiu Y."/>
        </authorList>
    </citation>
    <scope>NUCLEOTIDE SEQUENCE</scope>
    <source>
        <strain evidence="3">KIB01</strain>
    </source>
</reference>
<dbReference type="GO" id="GO:0009451">
    <property type="term" value="P:RNA modification"/>
    <property type="evidence" value="ECO:0007669"/>
    <property type="project" value="InterPro"/>
</dbReference>
<dbReference type="NCBIfam" id="TIGR00756">
    <property type="entry name" value="PPR"/>
    <property type="match status" value="1"/>
</dbReference>
<keyword evidence="1" id="KW-0677">Repeat</keyword>
<dbReference type="Proteomes" id="UP001280121">
    <property type="component" value="Unassembled WGS sequence"/>
</dbReference>
<evidence type="ECO:0000313" key="3">
    <source>
        <dbReference type="EMBL" id="KAK2664020.1"/>
    </source>
</evidence>
<dbReference type="InterPro" id="IPR046960">
    <property type="entry name" value="PPR_At4g14850-like_plant"/>
</dbReference>
<dbReference type="AlphaFoldDB" id="A0AAD9XR30"/>
<gene>
    <name evidence="3" type="ORF">Ddye_002594</name>
</gene>
<dbReference type="GO" id="GO:0003723">
    <property type="term" value="F:RNA binding"/>
    <property type="evidence" value="ECO:0007669"/>
    <property type="project" value="InterPro"/>
</dbReference>
<dbReference type="Gene3D" id="1.25.40.10">
    <property type="entry name" value="Tetratricopeptide repeat domain"/>
    <property type="match status" value="1"/>
</dbReference>
<evidence type="ECO:0000313" key="4">
    <source>
        <dbReference type="Proteomes" id="UP001280121"/>
    </source>
</evidence>
<evidence type="ECO:0008006" key="5">
    <source>
        <dbReference type="Google" id="ProtNLM"/>
    </source>
</evidence>
<proteinExistence type="predicted"/>
<comment type="caution">
    <text evidence="3">The sequence shown here is derived from an EMBL/GenBank/DDBJ whole genome shotgun (WGS) entry which is preliminary data.</text>
</comment>
<sequence length="199" mass="22131">MGRRFSVPNKFIFPSVLSACAALGELEMGKRSTRVGSAKDFFFWGLLLMNHMLCGDLDEAEKEFTRMPIHNVVSWTAIISGFVQKDDSFSAIDIFQRNEICKDASVGSSLVVTYSKCGGIEDCCKAFEQIDKPDLISCTALITSYAQHGKLVEALKVYELKRKEGNRPASVTFVEVLSAYSHNGLVEDGYFHFNSMAKD</sequence>
<evidence type="ECO:0000256" key="2">
    <source>
        <dbReference type="PROSITE-ProRule" id="PRU00708"/>
    </source>
</evidence>
<dbReference type="PANTHER" id="PTHR47926:SF496">
    <property type="entry name" value="PENTACOTRIPEPTIDE-REPEAT REGION OF PRORP DOMAIN-CONTAINING PROTEIN"/>
    <property type="match status" value="1"/>
</dbReference>
<dbReference type="Pfam" id="PF01535">
    <property type="entry name" value="PPR"/>
    <property type="match status" value="1"/>
</dbReference>
<organism evidence="3 4">
    <name type="scientific">Dipteronia dyeriana</name>
    <dbReference type="NCBI Taxonomy" id="168575"/>
    <lineage>
        <taxon>Eukaryota</taxon>
        <taxon>Viridiplantae</taxon>
        <taxon>Streptophyta</taxon>
        <taxon>Embryophyta</taxon>
        <taxon>Tracheophyta</taxon>
        <taxon>Spermatophyta</taxon>
        <taxon>Magnoliopsida</taxon>
        <taxon>eudicotyledons</taxon>
        <taxon>Gunneridae</taxon>
        <taxon>Pentapetalae</taxon>
        <taxon>rosids</taxon>
        <taxon>malvids</taxon>
        <taxon>Sapindales</taxon>
        <taxon>Sapindaceae</taxon>
        <taxon>Hippocastanoideae</taxon>
        <taxon>Acereae</taxon>
        <taxon>Dipteronia</taxon>
    </lineage>
</organism>
<dbReference type="EMBL" id="JANJYI010000001">
    <property type="protein sequence ID" value="KAK2664020.1"/>
    <property type="molecule type" value="Genomic_DNA"/>
</dbReference>
<name>A0AAD9XR30_9ROSI</name>
<dbReference type="InterPro" id="IPR002885">
    <property type="entry name" value="PPR_rpt"/>
</dbReference>
<dbReference type="PROSITE" id="PS51375">
    <property type="entry name" value="PPR"/>
    <property type="match status" value="1"/>
</dbReference>
<evidence type="ECO:0000256" key="1">
    <source>
        <dbReference type="ARBA" id="ARBA00022737"/>
    </source>
</evidence>
<keyword evidence="4" id="KW-1185">Reference proteome</keyword>